<comment type="caution">
    <text evidence="2">The sequence shown here is derived from an EMBL/GenBank/DDBJ whole genome shotgun (WGS) entry which is preliminary data.</text>
</comment>
<keyword evidence="3" id="KW-1185">Reference proteome</keyword>
<feature type="coiled-coil region" evidence="1">
    <location>
        <begin position="17"/>
        <end position="51"/>
    </location>
</feature>
<proteinExistence type="predicted"/>
<gene>
    <name evidence="2" type="ORF">Fmac_005487</name>
</gene>
<evidence type="ECO:0000313" key="2">
    <source>
        <dbReference type="EMBL" id="KAL2344202.1"/>
    </source>
</evidence>
<dbReference type="AlphaFoldDB" id="A0ABD1N7W9"/>
<organism evidence="2 3">
    <name type="scientific">Flemingia macrophylla</name>
    <dbReference type="NCBI Taxonomy" id="520843"/>
    <lineage>
        <taxon>Eukaryota</taxon>
        <taxon>Viridiplantae</taxon>
        <taxon>Streptophyta</taxon>
        <taxon>Embryophyta</taxon>
        <taxon>Tracheophyta</taxon>
        <taxon>Spermatophyta</taxon>
        <taxon>Magnoliopsida</taxon>
        <taxon>eudicotyledons</taxon>
        <taxon>Gunneridae</taxon>
        <taxon>Pentapetalae</taxon>
        <taxon>rosids</taxon>
        <taxon>fabids</taxon>
        <taxon>Fabales</taxon>
        <taxon>Fabaceae</taxon>
        <taxon>Papilionoideae</taxon>
        <taxon>50 kb inversion clade</taxon>
        <taxon>NPAAA clade</taxon>
        <taxon>indigoferoid/millettioid clade</taxon>
        <taxon>Phaseoleae</taxon>
        <taxon>Flemingia</taxon>
    </lineage>
</organism>
<protein>
    <submittedName>
        <fullName evidence="2">Uncharacterized protein</fullName>
    </submittedName>
</protein>
<sequence length="56" mass="7025">MDNYSWYGNVHYFSYFSQEAKERKEQRNREKKSIQKELRDLLEERKQQNKLLNTLL</sequence>
<keyword evidence="1" id="KW-0175">Coiled coil</keyword>
<reference evidence="2 3" key="1">
    <citation type="submission" date="2024-08" db="EMBL/GenBank/DDBJ databases">
        <title>Insights into the chromosomal genome structure of Flemingia macrophylla.</title>
        <authorList>
            <person name="Ding Y."/>
            <person name="Zhao Y."/>
            <person name="Bi W."/>
            <person name="Wu M."/>
            <person name="Zhao G."/>
            <person name="Gong Y."/>
            <person name="Li W."/>
            <person name="Zhang P."/>
        </authorList>
    </citation>
    <scope>NUCLEOTIDE SEQUENCE [LARGE SCALE GENOMIC DNA]</scope>
    <source>
        <strain evidence="2">DYQJB</strain>
        <tissue evidence="2">Leaf</tissue>
    </source>
</reference>
<name>A0ABD1N7W9_9FABA</name>
<accession>A0ABD1N7W9</accession>
<evidence type="ECO:0000313" key="3">
    <source>
        <dbReference type="Proteomes" id="UP001603857"/>
    </source>
</evidence>
<dbReference type="Proteomes" id="UP001603857">
    <property type="component" value="Unassembled WGS sequence"/>
</dbReference>
<dbReference type="EMBL" id="JBGMDY010000002">
    <property type="protein sequence ID" value="KAL2344202.1"/>
    <property type="molecule type" value="Genomic_DNA"/>
</dbReference>
<evidence type="ECO:0000256" key="1">
    <source>
        <dbReference type="SAM" id="Coils"/>
    </source>
</evidence>